<proteinExistence type="inferred from homology"/>
<dbReference type="KEGG" id="txa:HQN79_03155"/>
<evidence type="ECO:0000259" key="4">
    <source>
        <dbReference type="Pfam" id="PF00535"/>
    </source>
</evidence>
<dbReference type="AlphaFoldDB" id="A0A7D4SHS3"/>
<dbReference type="EMBL" id="CP054020">
    <property type="protein sequence ID" value="QKI88640.1"/>
    <property type="molecule type" value="Genomic_DNA"/>
</dbReference>
<dbReference type="PANTHER" id="PTHR43179">
    <property type="entry name" value="RHAMNOSYLTRANSFERASE WBBL"/>
    <property type="match status" value="1"/>
</dbReference>
<dbReference type="PANTHER" id="PTHR43179:SF12">
    <property type="entry name" value="GALACTOFURANOSYLTRANSFERASE GLFT2"/>
    <property type="match status" value="1"/>
</dbReference>
<evidence type="ECO:0000313" key="6">
    <source>
        <dbReference type="Proteomes" id="UP000504724"/>
    </source>
</evidence>
<dbReference type="SUPFAM" id="SSF53448">
    <property type="entry name" value="Nucleotide-diphospho-sugar transferases"/>
    <property type="match status" value="1"/>
</dbReference>
<protein>
    <submittedName>
        <fullName evidence="5">Glycosyltransferase</fullName>
    </submittedName>
</protein>
<gene>
    <name evidence="5" type="ORF">HQN79_03155</name>
</gene>
<accession>A0A7D4SHS3</accession>
<keyword evidence="2" id="KW-0328">Glycosyltransferase</keyword>
<dbReference type="RefSeq" id="WP_173284246.1">
    <property type="nucleotide sequence ID" value="NZ_CP054020.1"/>
</dbReference>
<evidence type="ECO:0000256" key="3">
    <source>
        <dbReference type="ARBA" id="ARBA00022679"/>
    </source>
</evidence>
<sequence length="296" mass="33292">MSNKFITVIIPTYRDWDRLKLCFDALQKQSYPADSFEVIAVNNDPEDPIPEWDLPENFKILIEPKVGSYAARNKGVENALATDSDSILAFTDSDCIPSETWLEASVEEIEAGADRVAGRVELFYLDDQKLTAAEKYEKAFMFDQKKSAKRGLTATANLIVRRGAFDYVGEFNSAMVSGGDTEWSRRATKKGVNIVYSEGAMVKHPARSSLQAIFKKAKRVAGGSVFMKDGRRRLKVFSLFRSLIPPVIKYIRLLFSRKDLSVNEASVACLVLYFLNIYKGYTKFGVSTGLMKPERE</sequence>
<dbReference type="Proteomes" id="UP000504724">
    <property type="component" value="Chromosome"/>
</dbReference>
<keyword evidence="6" id="KW-1185">Reference proteome</keyword>
<dbReference type="Gene3D" id="3.90.550.10">
    <property type="entry name" value="Spore Coat Polysaccharide Biosynthesis Protein SpsA, Chain A"/>
    <property type="match status" value="1"/>
</dbReference>
<dbReference type="Pfam" id="PF00535">
    <property type="entry name" value="Glycos_transf_2"/>
    <property type="match status" value="1"/>
</dbReference>
<name>A0A7D4SHS3_9GAMM</name>
<feature type="domain" description="Glycosyltransferase 2-like" evidence="4">
    <location>
        <begin position="7"/>
        <end position="147"/>
    </location>
</feature>
<evidence type="ECO:0000256" key="1">
    <source>
        <dbReference type="ARBA" id="ARBA00006739"/>
    </source>
</evidence>
<evidence type="ECO:0000313" key="5">
    <source>
        <dbReference type="EMBL" id="QKI88640.1"/>
    </source>
</evidence>
<reference evidence="5 6" key="1">
    <citation type="submission" date="2020-05" db="EMBL/GenBank/DDBJ databases">
        <title>Thiomicrorhabdus sediminis sp.nov. and Thiomicrorhabdus xiamenensis sp.nov., novel sulfur-oxidizing bacteria isolated from coastal sediment.</title>
        <authorList>
            <person name="Liu X."/>
        </authorList>
    </citation>
    <scope>NUCLEOTIDE SEQUENCE [LARGE SCALE GENOMIC DNA]</scope>
    <source>
        <strain evidence="5 6">G2</strain>
    </source>
</reference>
<comment type="similarity">
    <text evidence="1">Belongs to the glycosyltransferase 2 family.</text>
</comment>
<dbReference type="InterPro" id="IPR029044">
    <property type="entry name" value="Nucleotide-diphossugar_trans"/>
</dbReference>
<evidence type="ECO:0000256" key="2">
    <source>
        <dbReference type="ARBA" id="ARBA00022676"/>
    </source>
</evidence>
<dbReference type="GO" id="GO:0016757">
    <property type="term" value="F:glycosyltransferase activity"/>
    <property type="evidence" value="ECO:0007669"/>
    <property type="project" value="UniProtKB-KW"/>
</dbReference>
<organism evidence="5 6">
    <name type="scientific">Thiomicrorhabdus xiamenensis</name>
    <dbReference type="NCBI Taxonomy" id="2739063"/>
    <lineage>
        <taxon>Bacteria</taxon>
        <taxon>Pseudomonadati</taxon>
        <taxon>Pseudomonadota</taxon>
        <taxon>Gammaproteobacteria</taxon>
        <taxon>Thiotrichales</taxon>
        <taxon>Piscirickettsiaceae</taxon>
        <taxon>Thiomicrorhabdus</taxon>
    </lineage>
</organism>
<keyword evidence="3 5" id="KW-0808">Transferase</keyword>
<dbReference type="InterPro" id="IPR001173">
    <property type="entry name" value="Glyco_trans_2-like"/>
</dbReference>